<organism evidence="2 3">
    <name type="scientific">Hondaea fermentalgiana</name>
    <dbReference type="NCBI Taxonomy" id="2315210"/>
    <lineage>
        <taxon>Eukaryota</taxon>
        <taxon>Sar</taxon>
        <taxon>Stramenopiles</taxon>
        <taxon>Bigyra</taxon>
        <taxon>Labyrinthulomycetes</taxon>
        <taxon>Thraustochytrida</taxon>
        <taxon>Thraustochytriidae</taxon>
        <taxon>Hondaea</taxon>
    </lineage>
</organism>
<keyword evidence="1" id="KW-1133">Transmembrane helix</keyword>
<keyword evidence="1" id="KW-0472">Membrane</keyword>
<sequence length="346" mass="37101">MDYVGYDSNVFLLAVSAVAMARCLGLSLLRRKPIGVVAGALGAVCMAWLTATRPTFPVPDPAKASVLITGASRGIGRAVAAAYADQGFLVFAGVRSEEDAASVAETGRIVPLMLDVTKSEHITAAKERILAEKDRKLVAVVANAGIISETRPTEMQDTTNFGKMIEVNYLGNVDLVGAFAPELRKNGGRIIATSSLLALVRMRGYTPYIASKAALEGYLTGIRRDAMHMGTPISVSIMRPGLTDTDLARTLGPGTLDGPADIHSRLPKDDPAMKQFFESIQESARRELEIAKENVVPVATVIPAYVHALTDPHPLAYYYTTLPHKIVTGILHFIPDHVADIILAQL</sequence>
<dbReference type="SUPFAM" id="SSF51735">
    <property type="entry name" value="NAD(P)-binding Rossmann-fold domains"/>
    <property type="match status" value="1"/>
</dbReference>
<feature type="transmembrane region" description="Helical" evidence="1">
    <location>
        <begin position="34"/>
        <end position="51"/>
    </location>
</feature>
<dbReference type="GO" id="GO:0016491">
    <property type="term" value="F:oxidoreductase activity"/>
    <property type="evidence" value="ECO:0007669"/>
    <property type="project" value="TreeGrafter"/>
</dbReference>
<proteinExistence type="predicted"/>
<evidence type="ECO:0000313" key="3">
    <source>
        <dbReference type="Proteomes" id="UP000241890"/>
    </source>
</evidence>
<dbReference type="OrthoDB" id="9876299at2759"/>
<comment type="caution">
    <text evidence="2">The sequence shown here is derived from an EMBL/GenBank/DDBJ whole genome shotgun (WGS) entry which is preliminary data.</text>
</comment>
<dbReference type="AlphaFoldDB" id="A0A2R5GQ84"/>
<dbReference type="PANTHER" id="PTHR43313:SF1">
    <property type="entry name" value="3BETA-HYDROXYSTEROID DEHYDROGENASE DHS-16"/>
    <property type="match status" value="1"/>
</dbReference>
<dbReference type="EMBL" id="BEYU01000110">
    <property type="protein sequence ID" value="GBG31938.1"/>
    <property type="molecule type" value="Genomic_DNA"/>
</dbReference>
<evidence type="ECO:0000256" key="1">
    <source>
        <dbReference type="SAM" id="Phobius"/>
    </source>
</evidence>
<feature type="transmembrane region" description="Helical" evidence="1">
    <location>
        <begin position="12"/>
        <end position="29"/>
    </location>
</feature>
<reference evidence="2 3" key="1">
    <citation type="submission" date="2017-12" db="EMBL/GenBank/DDBJ databases">
        <title>Sequencing, de novo assembly and annotation of complete genome of a new Thraustochytrid species, strain FCC1311.</title>
        <authorList>
            <person name="Sedici K."/>
            <person name="Godart F."/>
            <person name="Aiese Cigliano R."/>
            <person name="Sanseverino W."/>
            <person name="Barakat M."/>
            <person name="Ortet P."/>
            <person name="Marechal E."/>
            <person name="Cagnac O."/>
            <person name="Amato A."/>
        </authorList>
    </citation>
    <scope>NUCLEOTIDE SEQUENCE [LARGE SCALE GENOMIC DNA]</scope>
</reference>
<dbReference type="Proteomes" id="UP000241890">
    <property type="component" value="Unassembled WGS sequence"/>
</dbReference>
<dbReference type="PANTHER" id="PTHR43313">
    <property type="entry name" value="SHORT-CHAIN DEHYDROGENASE/REDUCTASE FAMILY 9C"/>
    <property type="match status" value="1"/>
</dbReference>
<keyword evidence="1" id="KW-0812">Transmembrane</keyword>
<dbReference type="InterPro" id="IPR036291">
    <property type="entry name" value="NAD(P)-bd_dom_sf"/>
</dbReference>
<dbReference type="InParanoid" id="A0A2R5GQ84"/>
<dbReference type="GO" id="GO:0008202">
    <property type="term" value="P:steroid metabolic process"/>
    <property type="evidence" value="ECO:0007669"/>
    <property type="project" value="TreeGrafter"/>
</dbReference>
<protein>
    <submittedName>
        <fullName evidence="2">Dehydrogenase/reductase SDR family member 9</fullName>
    </submittedName>
</protein>
<name>A0A2R5GQ84_9STRA</name>
<evidence type="ECO:0000313" key="2">
    <source>
        <dbReference type="EMBL" id="GBG31938.1"/>
    </source>
</evidence>
<dbReference type="Gene3D" id="3.40.50.720">
    <property type="entry name" value="NAD(P)-binding Rossmann-like Domain"/>
    <property type="match status" value="1"/>
</dbReference>
<keyword evidence="3" id="KW-1185">Reference proteome</keyword>
<dbReference type="Pfam" id="PF00106">
    <property type="entry name" value="adh_short"/>
    <property type="match status" value="1"/>
</dbReference>
<dbReference type="PRINTS" id="PR00081">
    <property type="entry name" value="GDHRDH"/>
</dbReference>
<accession>A0A2R5GQ84</accession>
<dbReference type="InterPro" id="IPR002347">
    <property type="entry name" value="SDR_fam"/>
</dbReference>
<gene>
    <name evidence="2" type="ORF">FCC1311_081632</name>
</gene>